<dbReference type="PANTHER" id="PTHR10869">
    <property type="entry name" value="PROLYL 4-HYDROXYLASE ALPHA SUBUNIT"/>
    <property type="match status" value="1"/>
</dbReference>
<evidence type="ECO:0000256" key="3">
    <source>
        <dbReference type="ARBA" id="ARBA00023004"/>
    </source>
</evidence>
<keyword evidence="2" id="KW-0847">Vitamin C</keyword>
<dbReference type="GO" id="GO:0004656">
    <property type="term" value="F:procollagen-proline 4-dioxygenase activity"/>
    <property type="evidence" value="ECO:0007669"/>
    <property type="project" value="TreeGrafter"/>
</dbReference>
<protein>
    <recommendedName>
        <fullName evidence="6">Prolyl 4-hydroxylase alpha subunit Fe(2+) 2OG dioxygenase domain-containing protein</fullName>
    </recommendedName>
</protein>
<reference evidence="4" key="1">
    <citation type="submission" date="2021-06" db="EMBL/GenBank/DDBJ databases">
        <authorList>
            <person name="Hodson N. C."/>
            <person name="Mongue J. A."/>
            <person name="Jaron S. K."/>
        </authorList>
    </citation>
    <scope>NUCLEOTIDE SEQUENCE</scope>
</reference>
<keyword evidence="1" id="KW-0479">Metal-binding</keyword>
<dbReference type="GO" id="GO:0031418">
    <property type="term" value="F:L-ascorbic acid binding"/>
    <property type="evidence" value="ECO:0007669"/>
    <property type="project" value="UniProtKB-KW"/>
</dbReference>
<dbReference type="InterPro" id="IPR045054">
    <property type="entry name" value="P4HA-like"/>
</dbReference>
<sequence length="80" mass="9115">GIATVPRKGSAVFWYNLLRSGAVDSNSWHGSCPVILGEKWIANKWIRNYDQMFSQDHKCMKDTEARFEMKVNGVPLSKLV</sequence>
<comment type="caution">
    <text evidence="4">The sequence shown here is derived from an EMBL/GenBank/DDBJ whole genome shotgun (WGS) entry which is preliminary data.</text>
</comment>
<evidence type="ECO:0000313" key="5">
    <source>
        <dbReference type="Proteomes" id="UP000708208"/>
    </source>
</evidence>
<name>A0A8J2KPD3_9HEXA</name>
<proteinExistence type="predicted"/>
<dbReference type="AlphaFoldDB" id="A0A8J2KPD3"/>
<evidence type="ECO:0000256" key="1">
    <source>
        <dbReference type="ARBA" id="ARBA00022723"/>
    </source>
</evidence>
<evidence type="ECO:0000313" key="4">
    <source>
        <dbReference type="EMBL" id="CAG7816864.1"/>
    </source>
</evidence>
<feature type="non-terminal residue" evidence="4">
    <location>
        <position position="1"/>
    </location>
</feature>
<gene>
    <name evidence="4" type="ORF">AFUS01_LOCUS27458</name>
</gene>
<dbReference type="Proteomes" id="UP000708208">
    <property type="component" value="Unassembled WGS sequence"/>
</dbReference>
<evidence type="ECO:0008006" key="6">
    <source>
        <dbReference type="Google" id="ProtNLM"/>
    </source>
</evidence>
<dbReference type="GO" id="GO:0005783">
    <property type="term" value="C:endoplasmic reticulum"/>
    <property type="evidence" value="ECO:0007669"/>
    <property type="project" value="TreeGrafter"/>
</dbReference>
<organism evidence="4 5">
    <name type="scientific">Allacma fusca</name>
    <dbReference type="NCBI Taxonomy" id="39272"/>
    <lineage>
        <taxon>Eukaryota</taxon>
        <taxon>Metazoa</taxon>
        <taxon>Ecdysozoa</taxon>
        <taxon>Arthropoda</taxon>
        <taxon>Hexapoda</taxon>
        <taxon>Collembola</taxon>
        <taxon>Symphypleona</taxon>
        <taxon>Sminthuridae</taxon>
        <taxon>Allacma</taxon>
    </lineage>
</organism>
<dbReference type="EMBL" id="CAJVCH010380011">
    <property type="protein sequence ID" value="CAG7816864.1"/>
    <property type="molecule type" value="Genomic_DNA"/>
</dbReference>
<dbReference type="GO" id="GO:0046872">
    <property type="term" value="F:metal ion binding"/>
    <property type="evidence" value="ECO:0007669"/>
    <property type="project" value="UniProtKB-KW"/>
</dbReference>
<dbReference type="PANTHER" id="PTHR10869:SF246">
    <property type="entry name" value="TRANSMEMBRANE PROLYL 4-HYDROXYLASE"/>
    <property type="match status" value="1"/>
</dbReference>
<evidence type="ECO:0000256" key="2">
    <source>
        <dbReference type="ARBA" id="ARBA00022896"/>
    </source>
</evidence>
<keyword evidence="5" id="KW-1185">Reference proteome</keyword>
<accession>A0A8J2KPD3</accession>
<dbReference type="OrthoDB" id="420380at2759"/>
<keyword evidence="3" id="KW-0408">Iron</keyword>